<evidence type="ECO:0000259" key="1">
    <source>
        <dbReference type="Pfam" id="PF12728"/>
    </source>
</evidence>
<dbReference type="RefSeq" id="WP_155222983.1">
    <property type="nucleotide sequence ID" value="NZ_CAJJOK010000018.1"/>
</dbReference>
<dbReference type="Pfam" id="PF12728">
    <property type="entry name" value="HTH_17"/>
    <property type="match status" value="1"/>
</dbReference>
<feature type="domain" description="Helix-turn-helix" evidence="1">
    <location>
        <begin position="16"/>
        <end position="62"/>
    </location>
</feature>
<dbReference type="InterPro" id="IPR041657">
    <property type="entry name" value="HTH_17"/>
</dbReference>
<organism evidence="2 3">
    <name type="scientific">Turicibacter sanguinis</name>
    <dbReference type="NCBI Taxonomy" id="154288"/>
    <lineage>
        <taxon>Bacteria</taxon>
        <taxon>Bacillati</taxon>
        <taxon>Bacillota</taxon>
        <taxon>Erysipelotrichia</taxon>
        <taxon>Erysipelotrichales</taxon>
        <taxon>Turicibacteraceae</taxon>
        <taxon>Turicibacter</taxon>
    </lineage>
</organism>
<sequence>MAVKENPVPIPQRFALTLEEAGFLLGVSAQTIQKYIDAELIIPLRPNNNSVRVRVQDLEELTAKMVGKVFDTQNLRLKDIK</sequence>
<dbReference type="EMBL" id="WMQE01000030">
    <property type="protein sequence ID" value="MTK22107.1"/>
    <property type="molecule type" value="Genomic_DNA"/>
</dbReference>
<dbReference type="AlphaFoldDB" id="A0A9X5APB6"/>
<name>A0A9X5APB6_9FIRM</name>
<evidence type="ECO:0000313" key="2">
    <source>
        <dbReference type="EMBL" id="MTK22107.1"/>
    </source>
</evidence>
<gene>
    <name evidence="2" type="ORF">GMA92_11875</name>
</gene>
<dbReference type="Proteomes" id="UP000487649">
    <property type="component" value="Unassembled WGS sequence"/>
</dbReference>
<dbReference type="InterPro" id="IPR009061">
    <property type="entry name" value="DNA-bd_dom_put_sf"/>
</dbReference>
<reference evidence="2 3" key="1">
    <citation type="journal article" date="2019" name="Nat. Med.">
        <title>A library of human gut bacterial isolates paired with longitudinal multiomics data enables mechanistic microbiome research.</title>
        <authorList>
            <person name="Poyet M."/>
            <person name="Groussin M."/>
            <person name="Gibbons S.M."/>
            <person name="Avila-Pacheco J."/>
            <person name="Jiang X."/>
            <person name="Kearney S.M."/>
            <person name="Perrotta A.R."/>
            <person name="Berdy B."/>
            <person name="Zhao S."/>
            <person name="Lieberman T.D."/>
            <person name="Swanson P.K."/>
            <person name="Smith M."/>
            <person name="Roesemann S."/>
            <person name="Alexander J.E."/>
            <person name="Rich S.A."/>
            <person name="Livny J."/>
            <person name="Vlamakis H."/>
            <person name="Clish C."/>
            <person name="Bullock K."/>
            <person name="Deik A."/>
            <person name="Scott J."/>
            <person name="Pierce K.A."/>
            <person name="Xavier R.J."/>
            <person name="Alm E.J."/>
        </authorList>
    </citation>
    <scope>NUCLEOTIDE SEQUENCE [LARGE SCALE GENOMIC DNA]</scope>
    <source>
        <strain evidence="2 3">BIOML-A198</strain>
    </source>
</reference>
<evidence type="ECO:0000313" key="3">
    <source>
        <dbReference type="Proteomes" id="UP000487649"/>
    </source>
</evidence>
<dbReference type="SUPFAM" id="SSF46955">
    <property type="entry name" value="Putative DNA-binding domain"/>
    <property type="match status" value="1"/>
</dbReference>
<comment type="caution">
    <text evidence="2">The sequence shown here is derived from an EMBL/GenBank/DDBJ whole genome shotgun (WGS) entry which is preliminary data.</text>
</comment>
<protein>
    <submittedName>
        <fullName evidence="2">Helix-turn-helix domain-containing protein</fullName>
    </submittedName>
</protein>
<proteinExistence type="predicted"/>
<accession>A0A9X5APB6</accession>